<dbReference type="GO" id="GO:0046872">
    <property type="term" value="F:metal ion binding"/>
    <property type="evidence" value="ECO:0007669"/>
    <property type="project" value="UniProtKB-KW"/>
</dbReference>
<keyword evidence="9" id="KW-0460">Magnesium</keyword>
<evidence type="ECO:0000256" key="4">
    <source>
        <dbReference type="ARBA" id="ARBA00022490"/>
    </source>
</evidence>
<evidence type="ECO:0000256" key="6">
    <source>
        <dbReference type="ARBA" id="ARBA00022723"/>
    </source>
</evidence>
<accession>A0A917BY30</accession>
<dbReference type="GO" id="GO:0005524">
    <property type="term" value="F:ATP binding"/>
    <property type="evidence" value="ECO:0007669"/>
    <property type="project" value="UniProtKB-KW"/>
</dbReference>
<comment type="caution">
    <text evidence="11">The sequence shown here is derived from an EMBL/GenBank/DDBJ whole genome shotgun (WGS) entry which is preliminary data.</text>
</comment>
<reference evidence="11" key="2">
    <citation type="submission" date="2020-09" db="EMBL/GenBank/DDBJ databases">
        <authorList>
            <person name="Sun Q."/>
            <person name="Zhou Y."/>
        </authorList>
    </citation>
    <scope>NUCLEOTIDE SEQUENCE</scope>
    <source>
        <strain evidence="11">CGMCC 1.15254</strain>
    </source>
</reference>
<dbReference type="EMBL" id="BMHV01000009">
    <property type="protein sequence ID" value="GGF62833.1"/>
    <property type="molecule type" value="Genomic_DNA"/>
</dbReference>
<dbReference type="Pfam" id="PF02367">
    <property type="entry name" value="TsaE"/>
    <property type="match status" value="1"/>
</dbReference>
<evidence type="ECO:0000256" key="9">
    <source>
        <dbReference type="ARBA" id="ARBA00022842"/>
    </source>
</evidence>
<organism evidence="11 12">
    <name type="scientific">Terasakiella brassicae</name>
    <dbReference type="NCBI Taxonomy" id="1634917"/>
    <lineage>
        <taxon>Bacteria</taxon>
        <taxon>Pseudomonadati</taxon>
        <taxon>Pseudomonadota</taxon>
        <taxon>Alphaproteobacteria</taxon>
        <taxon>Rhodospirillales</taxon>
        <taxon>Terasakiellaceae</taxon>
        <taxon>Terasakiella</taxon>
    </lineage>
</organism>
<evidence type="ECO:0000256" key="3">
    <source>
        <dbReference type="ARBA" id="ARBA00019010"/>
    </source>
</evidence>
<evidence type="ECO:0000256" key="5">
    <source>
        <dbReference type="ARBA" id="ARBA00022694"/>
    </source>
</evidence>
<dbReference type="PANTHER" id="PTHR33540">
    <property type="entry name" value="TRNA THREONYLCARBAMOYLADENOSINE BIOSYNTHESIS PROTEIN TSAE"/>
    <property type="match status" value="1"/>
</dbReference>
<dbReference type="GO" id="GO:0005737">
    <property type="term" value="C:cytoplasm"/>
    <property type="evidence" value="ECO:0007669"/>
    <property type="project" value="UniProtKB-SubCell"/>
</dbReference>
<dbReference type="Gene3D" id="3.40.50.300">
    <property type="entry name" value="P-loop containing nucleotide triphosphate hydrolases"/>
    <property type="match status" value="1"/>
</dbReference>
<keyword evidence="8" id="KW-0067">ATP-binding</keyword>
<dbReference type="GO" id="GO:0002949">
    <property type="term" value="P:tRNA threonylcarbamoyladenosine modification"/>
    <property type="evidence" value="ECO:0007669"/>
    <property type="project" value="InterPro"/>
</dbReference>
<evidence type="ECO:0000313" key="12">
    <source>
        <dbReference type="Proteomes" id="UP000632498"/>
    </source>
</evidence>
<dbReference type="NCBIfam" id="TIGR00150">
    <property type="entry name" value="T6A_YjeE"/>
    <property type="match status" value="1"/>
</dbReference>
<keyword evidence="4" id="KW-0963">Cytoplasm</keyword>
<evidence type="ECO:0000256" key="7">
    <source>
        <dbReference type="ARBA" id="ARBA00022741"/>
    </source>
</evidence>
<name>A0A917BY30_9PROT</name>
<evidence type="ECO:0000313" key="11">
    <source>
        <dbReference type="EMBL" id="GGF62833.1"/>
    </source>
</evidence>
<gene>
    <name evidence="11" type="ORF">GCM10011332_15900</name>
</gene>
<keyword evidence="7" id="KW-0547">Nucleotide-binding</keyword>
<evidence type="ECO:0000256" key="10">
    <source>
        <dbReference type="ARBA" id="ARBA00032441"/>
    </source>
</evidence>
<evidence type="ECO:0000256" key="2">
    <source>
        <dbReference type="ARBA" id="ARBA00007599"/>
    </source>
</evidence>
<comment type="similarity">
    <text evidence="2">Belongs to the TsaE family.</text>
</comment>
<keyword evidence="6" id="KW-0479">Metal-binding</keyword>
<sequence>MKIEIKNQNETEEIAQRLAAIAQPGDVIALHGDLGVGKSVFSRAFIRAMTTPDEEVPSPTFTLVQIYETEACELYHFDMYRLDAPEDGLELGIEEAFGDGISLIEWPSKLGAYLPWDCLNIKISHNPADQNARHFEFSSQGRWIERLKEIALV</sequence>
<keyword evidence="12" id="KW-1185">Reference proteome</keyword>
<dbReference type="PANTHER" id="PTHR33540:SF2">
    <property type="entry name" value="TRNA THREONYLCARBAMOYLADENOSINE BIOSYNTHESIS PROTEIN TSAE"/>
    <property type="match status" value="1"/>
</dbReference>
<dbReference type="AlphaFoldDB" id="A0A917BY30"/>
<dbReference type="InterPro" id="IPR003442">
    <property type="entry name" value="T6A_TsaE"/>
</dbReference>
<evidence type="ECO:0000256" key="8">
    <source>
        <dbReference type="ARBA" id="ARBA00022840"/>
    </source>
</evidence>
<dbReference type="InterPro" id="IPR027417">
    <property type="entry name" value="P-loop_NTPase"/>
</dbReference>
<dbReference type="SUPFAM" id="SSF52540">
    <property type="entry name" value="P-loop containing nucleoside triphosphate hydrolases"/>
    <property type="match status" value="1"/>
</dbReference>
<dbReference type="RefSeq" id="WP_188663636.1">
    <property type="nucleotide sequence ID" value="NZ_BMHV01000009.1"/>
</dbReference>
<reference evidence="11" key="1">
    <citation type="journal article" date="2014" name="Int. J. Syst. Evol. Microbiol.">
        <title>Complete genome sequence of Corynebacterium casei LMG S-19264T (=DSM 44701T), isolated from a smear-ripened cheese.</title>
        <authorList>
            <consortium name="US DOE Joint Genome Institute (JGI-PGF)"/>
            <person name="Walter F."/>
            <person name="Albersmeier A."/>
            <person name="Kalinowski J."/>
            <person name="Ruckert C."/>
        </authorList>
    </citation>
    <scope>NUCLEOTIDE SEQUENCE</scope>
    <source>
        <strain evidence="11">CGMCC 1.15254</strain>
    </source>
</reference>
<keyword evidence="5" id="KW-0819">tRNA processing</keyword>
<dbReference type="Proteomes" id="UP000632498">
    <property type="component" value="Unassembled WGS sequence"/>
</dbReference>
<proteinExistence type="inferred from homology"/>
<evidence type="ECO:0000256" key="1">
    <source>
        <dbReference type="ARBA" id="ARBA00004496"/>
    </source>
</evidence>
<protein>
    <recommendedName>
        <fullName evidence="3">tRNA threonylcarbamoyladenosine biosynthesis protein TsaE</fullName>
    </recommendedName>
    <alternativeName>
        <fullName evidence="10">t(6)A37 threonylcarbamoyladenosine biosynthesis protein TsaE</fullName>
    </alternativeName>
</protein>
<comment type="subcellular location">
    <subcellularLocation>
        <location evidence="1">Cytoplasm</location>
    </subcellularLocation>
</comment>